<feature type="binding site" evidence="11">
    <location>
        <begin position="32"/>
        <end position="39"/>
    </location>
    <ligand>
        <name>ATP</name>
        <dbReference type="ChEBI" id="CHEBI:30616"/>
    </ligand>
</feature>
<dbReference type="AlphaFoldDB" id="A0A4R5Y6J3"/>
<dbReference type="HAMAP" id="MF_00165">
    <property type="entry name" value="Thymidylate_kinase"/>
    <property type="match status" value="1"/>
</dbReference>
<comment type="function">
    <text evidence="10 11">Phosphorylation of dTMP to form dTDP in both de novo and salvage pathways of dTTP synthesis.</text>
</comment>
<dbReference type="Proteomes" id="UP000295163">
    <property type="component" value="Unassembled WGS sequence"/>
</dbReference>
<keyword evidence="8 11" id="KW-0067">ATP-binding</keyword>
<keyword evidence="7 11" id="KW-0418">Kinase</keyword>
<comment type="catalytic activity">
    <reaction evidence="9 11">
        <text>dTMP + ATP = dTDP + ADP</text>
        <dbReference type="Rhea" id="RHEA:13517"/>
        <dbReference type="ChEBI" id="CHEBI:30616"/>
        <dbReference type="ChEBI" id="CHEBI:58369"/>
        <dbReference type="ChEBI" id="CHEBI:63528"/>
        <dbReference type="ChEBI" id="CHEBI:456216"/>
        <dbReference type="EC" id="2.7.4.9"/>
    </reaction>
</comment>
<dbReference type="FunFam" id="3.40.50.300:FF:000225">
    <property type="entry name" value="Thymidylate kinase"/>
    <property type="match status" value="1"/>
</dbReference>
<dbReference type="InterPro" id="IPR018095">
    <property type="entry name" value="Thymidylate_kin_CS"/>
</dbReference>
<feature type="domain" description="Thymidylate kinase-like" evidence="13">
    <location>
        <begin position="30"/>
        <end position="217"/>
    </location>
</feature>
<dbReference type="GeneID" id="64348607"/>
<evidence type="ECO:0000256" key="8">
    <source>
        <dbReference type="ARBA" id="ARBA00022840"/>
    </source>
</evidence>
<dbReference type="InterPro" id="IPR018094">
    <property type="entry name" value="Thymidylate_kinase"/>
</dbReference>
<dbReference type="EC" id="2.7.4.9" evidence="2 11"/>
<dbReference type="EMBL" id="SMZT01000007">
    <property type="protein sequence ID" value="TDL40173.1"/>
    <property type="molecule type" value="Genomic_DNA"/>
</dbReference>
<dbReference type="PANTHER" id="PTHR10344:SF4">
    <property type="entry name" value="UMP-CMP KINASE 2, MITOCHONDRIAL"/>
    <property type="match status" value="1"/>
</dbReference>
<dbReference type="SUPFAM" id="SSF52540">
    <property type="entry name" value="P-loop containing nucleoside triphosphate hydrolases"/>
    <property type="match status" value="1"/>
</dbReference>
<dbReference type="NCBIfam" id="TIGR00041">
    <property type="entry name" value="DTMP_kinase"/>
    <property type="match status" value="1"/>
</dbReference>
<sequence length="239" mass="24671">MTSPPAPAPPPAPAAESSAAPTGRGLFVVFEGGDGAGKSTQVGRLVDALRAEGHDTLRTREPGGTPLGERVRELVLDPAHEPVDARAEALLFAAARAAHVAQLIRPALAAGRTVVCDRFADSSAAYQGAGRGLGLDRVAELNAWATAGLVPDLTVLLDVPAGTGRTRREARDGTAGDRLETEPDAFHDANRAAFLELAGRAPERYLVLDATRPAGELAAAVRERLTGLARSARAAEVGA</sequence>
<dbReference type="InterPro" id="IPR039430">
    <property type="entry name" value="Thymidylate_kin-like_dom"/>
</dbReference>
<dbReference type="GO" id="GO:0005829">
    <property type="term" value="C:cytosol"/>
    <property type="evidence" value="ECO:0007669"/>
    <property type="project" value="TreeGrafter"/>
</dbReference>
<dbReference type="Pfam" id="PF02223">
    <property type="entry name" value="Thymidylate_kin"/>
    <property type="match status" value="1"/>
</dbReference>
<evidence type="ECO:0000256" key="7">
    <source>
        <dbReference type="ARBA" id="ARBA00022777"/>
    </source>
</evidence>
<dbReference type="PROSITE" id="PS01331">
    <property type="entry name" value="THYMIDYLATE_KINASE"/>
    <property type="match status" value="1"/>
</dbReference>
<dbReference type="RefSeq" id="WP_133411133.1">
    <property type="nucleotide sequence ID" value="NZ_SMZT01000007.1"/>
</dbReference>
<dbReference type="CDD" id="cd01672">
    <property type="entry name" value="TMPK"/>
    <property type="match status" value="1"/>
</dbReference>
<dbReference type="PANTHER" id="PTHR10344">
    <property type="entry name" value="THYMIDYLATE KINASE"/>
    <property type="match status" value="1"/>
</dbReference>
<dbReference type="Gene3D" id="3.40.50.300">
    <property type="entry name" value="P-loop containing nucleotide triphosphate hydrolases"/>
    <property type="match status" value="1"/>
</dbReference>
<evidence type="ECO:0000313" key="15">
    <source>
        <dbReference type="Proteomes" id="UP000295163"/>
    </source>
</evidence>
<evidence type="ECO:0000256" key="1">
    <source>
        <dbReference type="ARBA" id="ARBA00009776"/>
    </source>
</evidence>
<gene>
    <name evidence="11" type="primary">tmk</name>
    <name evidence="14" type="ORF">E2R59_14370</name>
</gene>
<keyword evidence="5 11" id="KW-0545">Nucleotide biosynthesis</keyword>
<evidence type="ECO:0000256" key="10">
    <source>
        <dbReference type="ARBA" id="ARBA00057735"/>
    </source>
</evidence>
<evidence type="ECO:0000256" key="4">
    <source>
        <dbReference type="ARBA" id="ARBA00022679"/>
    </source>
</evidence>
<dbReference type="InterPro" id="IPR027417">
    <property type="entry name" value="P-loop_NTPase"/>
</dbReference>
<reference evidence="14 15" key="1">
    <citation type="submission" date="2019-03" db="EMBL/GenBank/DDBJ databases">
        <title>Genome Sequencing and Assembly of Various Microbes Isolated from Partially Reclaimed Soil and Acid Mine Drainage (AMD) Site.</title>
        <authorList>
            <person name="Steinbock B."/>
            <person name="Bechtold R."/>
            <person name="Sevigny J.L."/>
            <person name="Thomas D."/>
            <person name="Cuthill L.R."/>
            <person name="Aveiro Johannsen E.J."/>
            <person name="Thomas K."/>
            <person name="Ghosh A."/>
        </authorList>
    </citation>
    <scope>NUCLEOTIDE SEQUENCE [LARGE SCALE GENOMIC DNA]</scope>
    <source>
        <strain evidence="14 15">S-A3</strain>
    </source>
</reference>
<evidence type="ECO:0000256" key="5">
    <source>
        <dbReference type="ARBA" id="ARBA00022727"/>
    </source>
</evidence>
<feature type="compositionally biased region" description="Pro residues" evidence="12">
    <location>
        <begin position="1"/>
        <end position="13"/>
    </location>
</feature>
<dbReference type="GO" id="GO:0006233">
    <property type="term" value="P:dTDP biosynthetic process"/>
    <property type="evidence" value="ECO:0007669"/>
    <property type="project" value="InterPro"/>
</dbReference>
<evidence type="ECO:0000256" key="2">
    <source>
        <dbReference type="ARBA" id="ARBA00012980"/>
    </source>
</evidence>
<proteinExistence type="inferred from homology"/>
<dbReference type="GO" id="GO:0006227">
    <property type="term" value="P:dUDP biosynthetic process"/>
    <property type="evidence" value="ECO:0007669"/>
    <property type="project" value="TreeGrafter"/>
</dbReference>
<feature type="region of interest" description="Disordered" evidence="12">
    <location>
        <begin position="1"/>
        <end position="21"/>
    </location>
</feature>
<evidence type="ECO:0000259" key="13">
    <source>
        <dbReference type="Pfam" id="PF02223"/>
    </source>
</evidence>
<comment type="caution">
    <text evidence="14">The sequence shown here is derived from an EMBL/GenBank/DDBJ whole genome shotgun (WGS) entry which is preliminary data.</text>
</comment>
<keyword evidence="6 11" id="KW-0547">Nucleotide-binding</keyword>
<evidence type="ECO:0000256" key="12">
    <source>
        <dbReference type="SAM" id="MobiDB-lite"/>
    </source>
</evidence>
<evidence type="ECO:0000256" key="11">
    <source>
        <dbReference type="HAMAP-Rule" id="MF_00165"/>
    </source>
</evidence>
<protein>
    <recommendedName>
        <fullName evidence="3 11">Thymidylate kinase</fullName>
        <ecNumber evidence="2 11">2.7.4.9</ecNumber>
    </recommendedName>
    <alternativeName>
        <fullName evidence="11">dTMP kinase</fullName>
    </alternativeName>
</protein>
<dbReference type="GO" id="GO:0005524">
    <property type="term" value="F:ATP binding"/>
    <property type="evidence" value="ECO:0007669"/>
    <property type="project" value="UniProtKB-UniRule"/>
</dbReference>
<comment type="similarity">
    <text evidence="1 11">Belongs to the thymidylate kinase family.</text>
</comment>
<evidence type="ECO:0000256" key="9">
    <source>
        <dbReference type="ARBA" id="ARBA00048743"/>
    </source>
</evidence>
<evidence type="ECO:0000256" key="3">
    <source>
        <dbReference type="ARBA" id="ARBA00017144"/>
    </source>
</evidence>
<evidence type="ECO:0000313" key="14">
    <source>
        <dbReference type="EMBL" id="TDL40173.1"/>
    </source>
</evidence>
<keyword evidence="4 11" id="KW-0808">Transferase</keyword>
<accession>A0A4R5Y6J3</accession>
<name>A0A4R5Y6J3_KOCRO</name>
<organism evidence="14 15">
    <name type="scientific">Kocuria rosea</name>
    <name type="common">Deinococcus erythromyxa</name>
    <name type="synonym">Micrococcus rubens</name>
    <dbReference type="NCBI Taxonomy" id="1275"/>
    <lineage>
        <taxon>Bacteria</taxon>
        <taxon>Bacillati</taxon>
        <taxon>Actinomycetota</taxon>
        <taxon>Actinomycetes</taxon>
        <taxon>Micrococcales</taxon>
        <taxon>Micrococcaceae</taxon>
        <taxon>Kocuria</taxon>
    </lineage>
</organism>
<dbReference type="GO" id="GO:0006235">
    <property type="term" value="P:dTTP biosynthetic process"/>
    <property type="evidence" value="ECO:0007669"/>
    <property type="project" value="UniProtKB-UniRule"/>
</dbReference>
<dbReference type="GO" id="GO:0004798">
    <property type="term" value="F:dTMP kinase activity"/>
    <property type="evidence" value="ECO:0007669"/>
    <property type="project" value="UniProtKB-UniRule"/>
</dbReference>
<evidence type="ECO:0000256" key="6">
    <source>
        <dbReference type="ARBA" id="ARBA00022741"/>
    </source>
</evidence>